<dbReference type="InterPro" id="IPR042197">
    <property type="entry name" value="Apaf_helical"/>
</dbReference>
<dbReference type="Gene3D" id="1.20.5.4130">
    <property type="match status" value="1"/>
</dbReference>
<evidence type="ECO:0000256" key="4">
    <source>
        <dbReference type="ARBA" id="ARBA00022741"/>
    </source>
</evidence>
<dbReference type="Gene3D" id="3.80.10.10">
    <property type="entry name" value="Ribonuclease Inhibitor"/>
    <property type="match status" value="2"/>
</dbReference>
<evidence type="ECO:0000259" key="9">
    <source>
        <dbReference type="Pfam" id="PF18052"/>
    </source>
</evidence>
<comment type="similarity">
    <text evidence="1">Belongs to the disease resistance NB-LRR family.</text>
</comment>
<dbReference type="FunFam" id="1.10.10.10:FF:000322">
    <property type="entry name" value="Probable disease resistance protein At1g63360"/>
    <property type="match status" value="1"/>
</dbReference>
<dbReference type="GO" id="GO:0042742">
    <property type="term" value="P:defense response to bacterium"/>
    <property type="evidence" value="ECO:0007669"/>
    <property type="project" value="UniProtKB-ARBA"/>
</dbReference>
<evidence type="ECO:0000256" key="7">
    <source>
        <dbReference type="SAM" id="Coils"/>
    </source>
</evidence>
<dbReference type="SUPFAM" id="SSF52540">
    <property type="entry name" value="P-loop containing nucleoside triphosphate hydrolases"/>
    <property type="match status" value="1"/>
</dbReference>
<keyword evidence="6" id="KW-0067">ATP-binding</keyword>
<dbReference type="SUPFAM" id="SSF52058">
    <property type="entry name" value="L domain-like"/>
    <property type="match status" value="1"/>
</dbReference>
<dbReference type="Gene3D" id="1.10.10.10">
    <property type="entry name" value="Winged helix-like DNA-binding domain superfamily/Winged helix DNA-binding domain"/>
    <property type="match status" value="1"/>
</dbReference>
<evidence type="ECO:0000313" key="12">
    <source>
        <dbReference type="EMBL" id="CBW30231.1"/>
    </source>
</evidence>
<dbReference type="Pfam" id="PF18052">
    <property type="entry name" value="Rx_N"/>
    <property type="match status" value="1"/>
</dbReference>
<dbReference type="FunFam" id="3.40.50.300:FF:001091">
    <property type="entry name" value="Probable disease resistance protein At1g61300"/>
    <property type="match status" value="1"/>
</dbReference>
<keyword evidence="5" id="KW-0611">Plant defense</keyword>
<keyword evidence="2" id="KW-0433">Leucine-rich repeat</keyword>
<dbReference type="InterPro" id="IPR055414">
    <property type="entry name" value="LRR_R13L4/SHOC2-like"/>
</dbReference>
<dbReference type="Pfam" id="PF23598">
    <property type="entry name" value="LRR_14"/>
    <property type="match status" value="1"/>
</dbReference>
<feature type="coiled-coil region" evidence="7">
    <location>
        <begin position="123"/>
        <end position="150"/>
    </location>
</feature>
<feature type="coiled-coil region" evidence="7">
    <location>
        <begin position="1043"/>
        <end position="1070"/>
    </location>
</feature>
<dbReference type="EMBL" id="FN396606">
    <property type="protein sequence ID" value="CBW30231.1"/>
    <property type="molecule type" value="Genomic_DNA"/>
</dbReference>
<dbReference type="InterPro" id="IPR041118">
    <property type="entry name" value="Rx_N"/>
</dbReference>
<reference evidence="12" key="1">
    <citation type="journal article" date="2010" name="BMC Plant Biol.">
        <title>Mechanisms of haplotype divergence at the RGA08 nucleotide-binding leucine-rich repeat gene locus in wild banana (Musa balbisiana).</title>
        <authorList>
            <person name="Baurens F.C."/>
            <person name="Bocs S."/>
            <person name="Rouard M."/>
            <person name="Matsumoto T."/>
            <person name="Miller R.N."/>
            <person name="Rodier-Goud M."/>
            <person name="Mbeguie-A-Mbeguie D."/>
            <person name="Yahiaoui N."/>
        </authorList>
    </citation>
    <scope>NUCLEOTIDE SEQUENCE</scope>
</reference>
<evidence type="ECO:0000256" key="2">
    <source>
        <dbReference type="ARBA" id="ARBA00022614"/>
    </source>
</evidence>
<feature type="domain" description="Disease resistance N-terminal" evidence="9">
    <location>
        <begin position="8"/>
        <end position="90"/>
    </location>
</feature>
<dbReference type="Pfam" id="PF23559">
    <property type="entry name" value="WHD_DRP"/>
    <property type="match status" value="1"/>
</dbReference>
<dbReference type="Gene3D" id="3.40.50.300">
    <property type="entry name" value="P-loop containing nucleotide triphosphate hydrolases"/>
    <property type="match status" value="1"/>
</dbReference>
<dbReference type="Pfam" id="PF00931">
    <property type="entry name" value="NB-ARC"/>
    <property type="match status" value="1"/>
</dbReference>
<dbReference type="InterPro" id="IPR002182">
    <property type="entry name" value="NB-ARC"/>
</dbReference>
<keyword evidence="4" id="KW-0547">Nucleotide-binding</keyword>
<feature type="domain" description="NB-ARC" evidence="8">
    <location>
        <begin position="176"/>
        <end position="344"/>
    </location>
</feature>
<feature type="domain" description="Disease resistance R13L4/SHOC-2-like LRR" evidence="11">
    <location>
        <begin position="576"/>
        <end position="901"/>
    </location>
</feature>
<evidence type="ECO:0000259" key="10">
    <source>
        <dbReference type="Pfam" id="PF23559"/>
    </source>
</evidence>
<dbReference type="InterPro" id="IPR032675">
    <property type="entry name" value="LRR_dom_sf"/>
</dbReference>
<dbReference type="Gene3D" id="1.10.8.430">
    <property type="entry name" value="Helical domain of apoptotic protease-activating factors"/>
    <property type="match status" value="1"/>
</dbReference>
<evidence type="ECO:0000259" key="8">
    <source>
        <dbReference type="Pfam" id="PF00931"/>
    </source>
</evidence>
<dbReference type="InterPro" id="IPR027417">
    <property type="entry name" value="P-loop_NTPase"/>
</dbReference>
<feature type="domain" description="Disease resistance protein winged helix" evidence="10">
    <location>
        <begin position="430"/>
        <end position="500"/>
    </location>
</feature>
<organism evidence="12">
    <name type="scientific">Musa balbisiana</name>
    <name type="common">Banana</name>
    <dbReference type="NCBI Taxonomy" id="52838"/>
    <lineage>
        <taxon>Eukaryota</taxon>
        <taxon>Viridiplantae</taxon>
        <taxon>Streptophyta</taxon>
        <taxon>Embryophyta</taxon>
        <taxon>Tracheophyta</taxon>
        <taxon>Spermatophyta</taxon>
        <taxon>Magnoliopsida</taxon>
        <taxon>Liliopsida</taxon>
        <taxon>Zingiberales</taxon>
        <taxon>Musaceae</taxon>
        <taxon>Musa</taxon>
    </lineage>
</organism>
<dbReference type="PRINTS" id="PR00364">
    <property type="entry name" value="DISEASERSIST"/>
</dbReference>
<dbReference type="GO" id="GO:0002758">
    <property type="term" value="P:innate immune response-activating signaling pathway"/>
    <property type="evidence" value="ECO:0007669"/>
    <property type="project" value="UniProtKB-ARBA"/>
</dbReference>
<evidence type="ECO:0000256" key="3">
    <source>
        <dbReference type="ARBA" id="ARBA00022737"/>
    </source>
</evidence>
<gene>
    <name evidence="12" type="primary">rga0810</name>
    <name evidence="12" type="ORF">MbP032N20cg290</name>
</gene>
<dbReference type="PANTHER" id="PTHR36766:SF70">
    <property type="entry name" value="DISEASE RESISTANCE PROTEIN RGA4"/>
    <property type="match status" value="1"/>
</dbReference>
<keyword evidence="3" id="KW-0677">Repeat</keyword>
<dbReference type="CDD" id="cd14798">
    <property type="entry name" value="RX-CC_like"/>
    <property type="match status" value="1"/>
</dbReference>
<name>E1UHL3_MUSBA</name>
<keyword evidence="7" id="KW-0175">Coiled coil</keyword>
<dbReference type="PANTHER" id="PTHR36766">
    <property type="entry name" value="PLANT BROAD-SPECTRUM MILDEW RESISTANCE PROTEIN RPW8"/>
    <property type="match status" value="1"/>
</dbReference>
<dbReference type="AlphaFoldDB" id="E1UHL3"/>
<evidence type="ECO:0000256" key="5">
    <source>
        <dbReference type="ARBA" id="ARBA00022821"/>
    </source>
</evidence>
<dbReference type="GO" id="GO:0009626">
    <property type="term" value="P:plant-type hypersensitive response"/>
    <property type="evidence" value="ECO:0007669"/>
    <property type="project" value="UniProtKB-ARBA"/>
</dbReference>
<accession>E1UHL3</accession>
<dbReference type="GO" id="GO:0005524">
    <property type="term" value="F:ATP binding"/>
    <property type="evidence" value="ECO:0007669"/>
    <property type="project" value="UniProtKB-KW"/>
</dbReference>
<evidence type="ECO:0000259" key="11">
    <source>
        <dbReference type="Pfam" id="PF23598"/>
    </source>
</evidence>
<evidence type="ECO:0000256" key="1">
    <source>
        <dbReference type="ARBA" id="ARBA00008894"/>
    </source>
</evidence>
<dbReference type="InterPro" id="IPR058922">
    <property type="entry name" value="WHD_DRP"/>
</dbReference>
<dbReference type="GO" id="GO:0043531">
    <property type="term" value="F:ADP binding"/>
    <property type="evidence" value="ECO:0007669"/>
    <property type="project" value="InterPro"/>
</dbReference>
<dbReference type="InterPro" id="IPR036388">
    <property type="entry name" value="WH-like_DNA-bd_sf"/>
</dbReference>
<sequence length="1070" mass="120919">MAVVLDAFVSGLVGTLTDMAKQEVNLLLGAPGEIQKLERTLRKIHSVLRDAEKRRIEDDDVNDWLMELKDVMYDADDVLDECRMEAEKWTPRESDPRPSTLCGFPFFACFREVKFRHAVGVKIKDLNDRLEEISARRSKLQLHVSAAEQRVVPRVSRITSPVMESDMVGQRLEEDAKGLVEQLTKQDPSKNVVVLAIVGFGGIGKTTLAQKVFNDGKIVANFRTTIWACVSQEFSEMDLLRSIVKGAGGSHDGEQSRSQLEPLVEGLLSGNKFLLVLDDVWDARIWDDLLRNPLQGGAAGSRVLVTTRNSGIARQMKAAHVHEMKQLPPEDGWSLLCKKATMNAEEERDAQYLKDTGMKIVEKCGGLPLAIKTIRGVLCTRGLNRSAWEEVLRSAAWSRTGLPEGVHGALYLSYHDLPSHLKQCFLYCALFREDYEFRGSAIVRLWIAEGFVEARGDVTLEETGEQYYSELLHRSLLQSLQPFSPDYKNYSKMHDLLRSLGHFLSRDESLFISDVQNEGRSAAAPMKLRRLSIVSNETMDIWDIVSSTKQHESVRTLLVEGIRSYVKDIDDSSKNLLQLRVLHLMHTNIESLPHYIGNLIHLRYLKVSWSRLTELPESICNLTNLQFLILRGCRKLTQIPQGIDRLFNLRALDCRGTQLESLPYGIGMLKHLNELRGFVVNTATGTCPLEALGGLQELRYLSIFKLERTCMEAEPRRDTSVLKGNQKLKHLRLNCSSRSRSGDYTEEQIERIAKVLDMALHPPSSVVTLRLQNFFGLRYPSWMASARISSLLPNISRLELIDCNDWPLLPPLGKLPSLEFLFIVGARAVTTIGPEFFGCEAAATGHERERNSKRPSSSSSPSPPLFPSLRQLQLWNMTNLEVWDWVAEGFAMRRLDKLVLANCPKLKYLPEGLIRQATCLTTLDIANVCALKSIRGFPSVKQLSISGKSDLEIVTDLPALEFLKLGTFGRRNNHLPEWLAACPACFTTLQRLDVYGTTQLLRRCLQNGAYWPMIKHFPIFSIKDNRRNYINYIKHSCSFDTNLVDADAAFAAAEEEEETEEEEEEDINDL</sequence>
<protein>
    <submittedName>
        <fullName evidence="12">Disease resistance protein (CC-NBS-LRR)</fullName>
    </submittedName>
</protein>
<evidence type="ECO:0000256" key="6">
    <source>
        <dbReference type="ARBA" id="ARBA00022840"/>
    </source>
</evidence>
<proteinExistence type="inferred from homology"/>
<dbReference type="InterPro" id="IPR038005">
    <property type="entry name" value="RX-like_CC"/>
</dbReference>